<gene>
    <name evidence="2" type="ORF">RhiirA4_216949</name>
    <name evidence="1" type="ORF">RhiirA5_213888</name>
</gene>
<proteinExistence type="predicted"/>
<evidence type="ECO:0000313" key="2">
    <source>
        <dbReference type="EMBL" id="PKY47859.1"/>
    </source>
</evidence>
<dbReference type="EMBL" id="LLXJ01000800">
    <property type="protein sequence ID" value="PKC06102.1"/>
    <property type="molecule type" value="Genomic_DNA"/>
</dbReference>
<protein>
    <submittedName>
        <fullName evidence="2">Uncharacterized protein</fullName>
    </submittedName>
</protein>
<dbReference type="Proteomes" id="UP000234323">
    <property type="component" value="Unassembled WGS sequence"/>
</dbReference>
<organism evidence="2 4">
    <name type="scientific">Rhizophagus irregularis</name>
    <dbReference type="NCBI Taxonomy" id="588596"/>
    <lineage>
        <taxon>Eukaryota</taxon>
        <taxon>Fungi</taxon>
        <taxon>Fungi incertae sedis</taxon>
        <taxon>Mucoromycota</taxon>
        <taxon>Glomeromycotina</taxon>
        <taxon>Glomeromycetes</taxon>
        <taxon>Glomerales</taxon>
        <taxon>Glomeraceae</taxon>
        <taxon>Rhizophagus</taxon>
    </lineage>
</organism>
<evidence type="ECO:0000313" key="4">
    <source>
        <dbReference type="Proteomes" id="UP000234323"/>
    </source>
</evidence>
<sequence>MQYWLTLTLIHEYLDSLERCFFFINVYNYFTESKYLIKTNFYIYMTRVKIINYLPN</sequence>
<comment type="caution">
    <text evidence="2">The sequence shown here is derived from an EMBL/GenBank/DDBJ whole genome shotgun (WGS) entry which is preliminary data.</text>
</comment>
<evidence type="ECO:0000313" key="3">
    <source>
        <dbReference type="Proteomes" id="UP000232722"/>
    </source>
</evidence>
<dbReference type="EMBL" id="LLXI01000583">
    <property type="protein sequence ID" value="PKY47859.1"/>
    <property type="molecule type" value="Genomic_DNA"/>
</dbReference>
<reference evidence="2 4" key="1">
    <citation type="submission" date="2015-10" db="EMBL/GenBank/DDBJ databases">
        <title>Genome analyses suggest a sexual origin of heterokaryosis in a supposedly ancient asexual fungus.</title>
        <authorList>
            <person name="Ropars J."/>
            <person name="Sedzielewska K."/>
            <person name="Noel J."/>
            <person name="Charron P."/>
            <person name="Farinelli L."/>
            <person name="Marton T."/>
            <person name="Kruger M."/>
            <person name="Pelin A."/>
            <person name="Brachmann A."/>
            <person name="Corradi N."/>
        </authorList>
    </citation>
    <scope>NUCLEOTIDE SEQUENCE [LARGE SCALE GENOMIC DNA]</scope>
    <source>
        <strain evidence="2 4">A4</strain>
        <strain evidence="1 3">A5</strain>
    </source>
</reference>
<keyword evidence="4" id="KW-1185">Reference proteome</keyword>
<evidence type="ECO:0000313" key="1">
    <source>
        <dbReference type="EMBL" id="PKC06102.1"/>
    </source>
</evidence>
<reference evidence="1 3" key="2">
    <citation type="submission" date="2017-09" db="EMBL/GenBank/DDBJ databases">
        <title>Extensive intraspecific genome diversity in a model arbuscular mycorrhizal fungus.</title>
        <authorList>
            <person name="Chen E.C."/>
            <person name="Morin E."/>
            <person name="Beaudet D."/>
            <person name="Noel J."/>
            <person name="Ndikumana S."/>
            <person name="Charron P."/>
            <person name="St-Onge C."/>
            <person name="Giorgi J."/>
            <person name="Grigoriev I.V."/>
            <person name="Roux C."/>
            <person name="Martin F.M."/>
            <person name="Corradi N."/>
        </authorList>
    </citation>
    <scope>NUCLEOTIDE SEQUENCE [LARGE SCALE GENOMIC DNA]</scope>
    <source>
        <strain evidence="1 3">A5</strain>
    </source>
</reference>
<dbReference type="AlphaFoldDB" id="A0A2I1GMI4"/>
<name>A0A2I1GMI4_9GLOM</name>
<accession>A0A2I1GMI4</accession>
<dbReference type="Proteomes" id="UP000232722">
    <property type="component" value="Unassembled WGS sequence"/>
</dbReference>